<evidence type="ECO:0000256" key="10">
    <source>
        <dbReference type="SAM" id="MobiDB-lite"/>
    </source>
</evidence>
<gene>
    <name evidence="13" type="ORF">EUX98_g7361</name>
</gene>
<feature type="transmembrane region" description="Helical" evidence="11">
    <location>
        <begin position="405"/>
        <end position="426"/>
    </location>
</feature>
<feature type="transmembrane region" description="Helical" evidence="11">
    <location>
        <begin position="336"/>
        <end position="356"/>
    </location>
</feature>
<reference evidence="13 14" key="1">
    <citation type="submission" date="2019-02" db="EMBL/GenBank/DDBJ databases">
        <title>Genome sequencing of the rare red list fungi Antrodiella citrinella (Flaviporus citrinellus).</title>
        <authorList>
            <person name="Buettner E."/>
            <person name="Kellner H."/>
        </authorList>
    </citation>
    <scope>NUCLEOTIDE SEQUENCE [LARGE SCALE GENOMIC DNA]</scope>
    <source>
        <strain evidence="13 14">DSM 108506</strain>
    </source>
</reference>
<name>A0A4S4MNN0_9APHY</name>
<dbReference type="SUPFAM" id="SSF52540">
    <property type="entry name" value="P-loop containing nucleoside triphosphate hydrolases"/>
    <property type="match status" value="2"/>
</dbReference>
<dbReference type="InterPro" id="IPR027417">
    <property type="entry name" value="P-loop_NTPase"/>
</dbReference>
<dbReference type="GO" id="GO:0005524">
    <property type="term" value="F:ATP binding"/>
    <property type="evidence" value="ECO:0007669"/>
    <property type="project" value="UniProtKB-KW"/>
</dbReference>
<dbReference type="GO" id="GO:0140359">
    <property type="term" value="F:ABC-type transporter activity"/>
    <property type="evidence" value="ECO:0007669"/>
    <property type="project" value="InterPro"/>
</dbReference>
<dbReference type="InterPro" id="IPR003593">
    <property type="entry name" value="AAA+_ATPase"/>
</dbReference>
<keyword evidence="7" id="KW-0067">ATP-binding</keyword>
<keyword evidence="8 11" id="KW-1133">Transmembrane helix</keyword>
<feature type="region of interest" description="Disordered" evidence="10">
    <location>
        <begin position="1609"/>
        <end position="1659"/>
    </location>
</feature>
<dbReference type="PANTHER" id="PTHR19229:SF36">
    <property type="entry name" value="ATP-BINDING CASSETTE SUB-FAMILY A MEMBER 2"/>
    <property type="match status" value="1"/>
</dbReference>
<feature type="compositionally biased region" description="Polar residues" evidence="10">
    <location>
        <begin position="1558"/>
        <end position="1574"/>
    </location>
</feature>
<feature type="compositionally biased region" description="Basic and acidic residues" evidence="10">
    <location>
        <begin position="1749"/>
        <end position="1760"/>
    </location>
</feature>
<dbReference type="GO" id="GO:0005319">
    <property type="term" value="F:lipid transporter activity"/>
    <property type="evidence" value="ECO:0007669"/>
    <property type="project" value="TreeGrafter"/>
</dbReference>
<feature type="region of interest" description="Disordered" evidence="10">
    <location>
        <begin position="1555"/>
        <end position="1578"/>
    </location>
</feature>
<feature type="domain" description="ABC transporter" evidence="12">
    <location>
        <begin position="1256"/>
        <end position="1487"/>
    </location>
</feature>
<dbReference type="GO" id="GO:0016887">
    <property type="term" value="F:ATP hydrolysis activity"/>
    <property type="evidence" value="ECO:0007669"/>
    <property type="project" value="InterPro"/>
</dbReference>
<feature type="transmembrane region" description="Helical" evidence="11">
    <location>
        <begin position="847"/>
        <end position="868"/>
    </location>
</feature>
<feature type="transmembrane region" description="Helical" evidence="11">
    <location>
        <begin position="25"/>
        <end position="49"/>
    </location>
</feature>
<feature type="transmembrane region" description="Helical" evidence="11">
    <location>
        <begin position="273"/>
        <end position="295"/>
    </location>
</feature>
<comment type="subcellular location">
    <subcellularLocation>
        <location evidence="1">Membrane</location>
        <topology evidence="1">Multi-pass membrane protein</topology>
    </subcellularLocation>
</comment>
<dbReference type="Proteomes" id="UP000308730">
    <property type="component" value="Unassembled WGS sequence"/>
</dbReference>
<evidence type="ECO:0000256" key="9">
    <source>
        <dbReference type="ARBA" id="ARBA00023136"/>
    </source>
</evidence>
<feature type="transmembrane region" description="Helical" evidence="11">
    <location>
        <begin position="1023"/>
        <end position="1042"/>
    </location>
</feature>
<protein>
    <recommendedName>
        <fullName evidence="12">ABC transporter domain-containing protein</fullName>
    </recommendedName>
</protein>
<dbReference type="Pfam" id="PF12698">
    <property type="entry name" value="ABC2_membrane_3"/>
    <property type="match status" value="1"/>
</dbReference>
<dbReference type="PROSITE" id="PS50893">
    <property type="entry name" value="ABC_TRANSPORTER_2"/>
    <property type="match status" value="2"/>
</dbReference>
<evidence type="ECO:0000256" key="6">
    <source>
        <dbReference type="ARBA" id="ARBA00022741"/>
    </source>
</evidence>
<dbReference type="Pfam" id="PF00005">
    <property type="entry name" value="ABC_tran"/>
    <property type="match status" value="2"/>
</dbReference>
<feature type="transmembrane region" description="Helical" evidence="11">
    <location>
        <begin position="307"/>
        <end position="330"/>
    </location>
</feature>
<keyword evidence="6" id="KW-0547">Nucleotide-binding</keyword>
<evidence type="ECO:0000256" key="2">
    <source>
        <dbReference type="ARBA" id="ARBA00008869"/>
    </source>
</evidence>
<dbReference type="InterPro" id="IPR057596">
    <property type="entry name" value="RDRP_core"/>
</dbReference>
<comment type="similarity">
    <text evidence="2">Belongs to the ABC transporter superfamily. ABCA family.</text>
</comment>
<feature type="transmembrane region" description="Helical" evidence="11">
    <location>
        <begin position="363"/>
        <end position="385"/>
    </location>
</feature>
<evidence type="ECO:0000256" key="3">
    <source>
        <dbReference type="ARBA" id="ARBA00022448"/>
    </source>
</evidence>
<feature type="compositionally biased region" description="Basic residues" evidence="10">
    <location>
        <begin position="1612"/>
        <end position="1627"/>
    </location>
</feature>
<accession>A0A4S4MNN0</accession>
<dbReference type="PANTHER" id="PTHR19229">
    <property type="entry name" value="ATP-BINDING CASSETTE TRANSPORTER SUBFAMILY A ABCA"/>
    <property type="match status" value="1"/>
</dbReference>
<evidence type="ECO:0000256" key="5">
    <source>
        <dbReference type="ARBA" id="ARBA00022737"/>
    </source>
</evidence>
<feature type="region of interest" description="Disordered" evidence="10">
    <location>
        <begin position="1683"/>
        <end position="1763"/>
    </location>
</feature>
<dbReference type="PROSITE" id="PS00211">
    <property type="entry name" value="ABC_TRANSPORTER_1"/>
    <property type="match status" value="2"/>
</dbReference>
<evidence type="ECO:0000256" key="8">
    <source>
        <dbReference type="ARBA" id="ARBA00022989"/>
    </source>
</evidence>
<organism evidence="13 14">
    <name type="scientific">Antrodiella citrinella</name>
    <dbReference type="NCBI Taxonomy" id="2447956"/>
    <lineage>
        <taxon>Eukaryota</taxon>
        <taxon>Fungi</taxon>
        <taxon>Dikarya</taxon>
        <taxon>Basidiomycota</taxon>
        <taxon>Agaricomycotina</taxon>
        <taxon>Agaricomycetes</taxon>
        <taxon>Polyporales</taxon>
        <taxon>Steccherinaceae</taxon>
        <taxon>Antrodiella</taxon>
    </lineage>
</organism>
<feature type="transmembrane region" description="Helical" evidence="11">
    <location>
        <begin position="1101"/>
        <end position="1124"/>
    </location>
</feature>
<evidence type="ECO:0000259" key="12">
    <source>
        <dbReference type="PROSITE" id="PS50893"/>
    </source>
</evidence>
<feature type="compositionally biased region" description="Basic and acidic residues" evidence="10">
    <location>
        <begin position="1727"/>
        <end position="1742"/>
    </location>
</feature>
<keyword evidence="5" id="KW-0677">Repeat</keyword>
<feature type="transmembrane region" description="Helical" evidence="11">
    <location>
        <begin position="1063"/>
        <end position="1089"/>
    </location>
</feature>
<dbReference type="EMBL" id="SGPM01000306">
    <property type="protein sequence ID" value="THH26828.1"/>
    <property type="molecule type" value="Genomic_DNA"/>
</dbReference>
<evidence type="ECO:0000256" key="1">
    <source>
        <dbReference type="ARBA" id="ARBA00004141"/>
    </source>
</evidence>
<feature type="transmembrane region" description="Helical" evidence="11">
    <location>
        <begin position="230"/>
        <end position="250"/>
    </location>
</feature>
<evidence type="ECO:0000313" key="13">
    <source>
        <dbReference type="EMBL" id="THH26828.1"/>
    </source>
</evidence>
<comment type="caution">
    <text evidence="13">The sequence shown here is derived from an EMBL/GenBank/DDBJ whole genome shotgun (WGS) entry which is preliminary data.</text>
</comment>
<dbReference type="GO" id="GO:0016020">
    <property type="term" value="C:membrane"/>
    <property type="evidence" value="ECO:0007669"/>
    <property type="project" value="UniProtKB-SubCell"/>
</dbReference>
<keyword evidence="4 11" id="KW-0812">Transmembrane</keyword>
<dbReference type="InterPro" id="IPR017871">
    <property type="entry name" value="ABC_transporter-like_CS"/>
</dbReference>
<dbReference type="InterPro" id="IPR026082">
    <property type="entry name" value="ABCA"/>
</dbReference>
<evidence type="ECO:0000256" key="7">
    <source>
        <dbReference type="ARBA" id="ARBA00022840"/>
    </source>
</evidence>
<dbReference type="Gene3D" id="3.40.50.300">
    <property type="entry name" value="P-loop containing nucleotide triphosphate hydrolases"/>
    <property type="match status" value="2"/>
</dbReference>
<dbReference type="SMART" id="SM00382">
    <property type="entry name" value="AAA"/>
    <property type="match status" value="2"/>
</dbReference>
<keyword evidence="14" id="KW-1185">Reference proteome</keyword>
<sequence length="2762" mass="303958">MAGLFWRQFGALCRKNWIVLSKHPWLNLLRCFIAPIAFGIFLAVAQLFLNKPNNYGMGSAVPVRNLTSVFDGSLALVWADGSNDTSSFPAPADIISHITSSFSLHQLSAVKKLESPAEVITACPQNFNLFSECFAAVVFNSFPTSSPNDSRPINYTILADGGLFHIDVIRHTSDYELRVLPLQWAVDKAIIELKTGTQQETPIELPYNTETNTEQFTEIRLSYIRGLRTLLVLALFICYIGIAYQLPGAFMGERANLLTSHLEAMGLRDSARILSWHLSLSMAYLPAWIIVSLVWHFRIFTGTNVGFVLILHVLLGLLLASWSFFIAVPFGKSPQLAAVASTFLAIVFAILALVLSKAGTGTAFVFSIIFPPGFYIFAIRAMAGFEVHRIPTNILQPDPDNNLRLLPIIIAAIIDLFIWPYFAVLLENRLYDARNASTKRTSWKFWHKGNAHAEDVTIPPGVAISIRNLGKDFQTSVFRPKKGVITAISDLTLDIPKYGIYVLLGSNGAGKSTAMSILGGLLGRTRGSVKFESNIERPPRGTIGIVPQKNVLFPELTCYQTLEVWKAVKRADASIQDDDDIEQLLKDCDLGKKINYNASALSGGQKRKLQLAIGLIGGSNIVLVDECTSGVDPLSRRSLWRTLSAVRHERTIVFTTHFLDEADLLGDTIAVLAAPGKLVAQGTPVYLKSSLGEGYTVDVAFDITDTNEKSALQPSAELLERVRQLAPLTYVSSTSPTQATYHLKVKDTPTVQRVLQMVEDEKTTYSVASYSVLGTSIEDIFLGLMHDSSTKEEIEQKEADLEKTESSTPSLPMVPQAMVLTNSRRRSPLSQAFTIFHKRWLIFRRSWLTPCLAVLVAVAGSCIPLFFLSGVKDTCTQHVRTDITPVSLYLPFSPLGVAEETFTGDQILASPPGITATLGNSTAGLLVQDIPDNTTFVNTIRQTFLDQSLGGVSVNLQNGSALFAWEATPPGLTGQIMLNFASNIMYNNALNTSGKAGSSPSLIAANYESFPGLAAGTLSSLKWIAFFGAAMSVFPAFFSLYVSKERRSSVQAMQFSNGLANPVGLWLGHLLFDSIFCVIAATLIIVIFAGVASSHLHGIGFFWFILVQYGIVGTLFSYVVSLFVTSPLAAFAATAGYQIIMFVLYIAAYLLVLTYAKTSDAAHELVLIHYTMSLLSPVAKPVTSSSMGQMSRFGGPITYLFFYGFILFAVLVWVDSGSLLPRRKPAPLSATSAEEAKWTEDVKAEATVVTNSSDSLRALRISKAYGDPRDRVVDDVSFGVDKDTIFALLGPNGAGKTTSFKIISGDVIPDQGDVLINGVSVVHHPRSARLSLGVCPQFTAIDSQLTVREHLLVYGRLKGLYRGEEVNINVEQLMHATSLHMYADRLASKLSGGNQRKLSLAIALIGNPSCILIDEFSTGIDAKMKRDMWKTLRNVAGGKAIIITTHSMEEASALATKVGILAKRMLAIGTTEALSSRYANYEVHFSCRTREEVLKAQELMSHIPHARMADDVATRFEVPVGTHISLPRLFSILSASEDVSEYTVERASLESVFLKPPSTRTRNQTRSGPSSSRAMSPAVMDSDDEYDQFYGPLPSLTFDSVDQVQVITPKVTRARSSRSGKKKRPKNRQLTERGVGTDASEHTATPLLLPPPMARGPSFSDEEIYYTAADEEDMEVENLITYEDTDNEPPPAPTKNSSSSSSSSSFRFSLPSRSSTLTSIGSAESSESPRKRMRLEHTETPKDSVVMPREADVREVEHSASRSRPILFPSESAAGADAEMVEMPSFEPPELRGSSDLAFICHNKDVQARMDSADLSWGTQYEIARGVSDGSWTWEKVTPDVVQSLKGCNEQAASRVNKVLGRSNGNVVANGKIWAELDREQAAIIENKSRGLGLQGEWMGEPNWFGGQIQQVARILETTKGQYSIRLEKMDMRKSHRFGRYLGSRHLLQVKVPEKFENGHEFFAKKFILCGRVFVPFCVKDGNIYLLEIGVNYERQPLSSQGDQYRTGFLDLVEWHNPIALNKEQSVNKWIARFDLALSTSVPVLKFEPQNVHYMDDEYAEHRENSKIPTEKIFTDGCGFINGAALMAVARQMTGLGSDRDQHRPTAVQGRIFGAKGVWLLHPHDQSPDSPPRIWIRDSQVKVKLVSSQSKGKSWTSSQLEGLHPTKSLAHFIFDLVAPSRVSTGARLSRSTIMNVAHNGVPTKVLAALMKASLELEIKPLLAWTGPHADVLLHSAIDRSGRVTLSRIQRAAAGAARALGLTRWMQENGQEGDELDLDDVEAVPALEEAASLHERIICALQAGFSPSDSPHLYDNLRTAVSRVIEKFVKEYHITIPESADAFIVPDPYGVLNEGEIHFKSTRNLRDPLVYQYPDVLTGDVLIYRNPCRLPSDIQKVKAVQHPMLSEYKDIIVLPTKGAQSLASLLAGGDVDGDVAVCIYDAALVEPFRTHATCKEPPSFLADNFEPLSSVRSVGELWDDMSRLSLDESHTLLQRTLLPSLTSNFQIVRLGFMFNTVLDSRKTGLVVKPDVDSDDMHRYNRDPPPCMSDKPPTGANPNILKRQVRGPFILEELLREGKELHKNYQTEYDSLKSGKEIDDDLTRPFRQATELCDTLGVPLKMELQAVREHVEKCCKEGWLGIPWGLGTPSKHGATARSKKAKAENSKTFTRVLREFAQYPLPAELPILSKLGAVERVRASYAYIHKQKFAFAVAFRPLCMIKAEAKGLMPMTNSLGQVVSVPSSAVRVLCAQAAEFGMAAKDVS</sequence>
<dbReference type="CDD" id="cd03263">
    <property type="entry name" value="ABC_subfamily_A"/>
    <property type="match status" value="2"/>
</dbReference>
<proteinExistence type="inferred from homology"/>
<feature type="transmembrane region" description="Helical" evidence="11">
    <location>
        <begin position="1136"/>
        <end position="1155"/>
    </location>
</feature>
<feature type="compositionally biased region" description="Low complexity" evidence="10">
    <location>
        <begin position="1697"/>
        <end position="1719"/>
    </location>
</feature>
<keyword evidence="3" id="KW-0813">Transport</keyword>
<feature type="domain" description="ABC transporter" evidence="12">
    <location>
        <begin position="464"/>
        <end position="700"/>
    </location>
</feature>
<evidence type="ECO:0000313" key="14">
    <source>
        <dbReference type="Proteomes" id="UP000308730"/>
    </source>
</evidence>
<evidence type="ECO:0000256" key="11">
    <source>
        <dbReference type="SAM" id="Phobius"/>
    </source>
</evidence>
<feature type="transmembrane region" description="Helical" evidence="11">
    <location>
        <begin position="1200"/>
        <end position="1220"/>
    </location>
</feature>
<dbReference type="InterPro" id="IPR003439">
    <property type="entry name" value="ABC_transporter-like_ATP-bd"/>
</dbReference>
<dbReference type="InterPro" id="IPR013525">
    <property type="entry name" value="ABC2_TM"/>
</dbReference>
<keyword evidence="9 11" id="KW-0472">Membrane</keyword>
<evidence type="ECO:0000256" key="4">
    <source>
        <dbReference type="ARBA" id="ARBA00022692"/>
    </source>
</evidence>
<dbReference type="Pfam" id="PF05183">
    <property type="entry name" value="RdRP"/>
    <property type="match status" value="1"/>
</dbReference>
<dbReference type="OrthoDB" id="8061355at2759"/>
<dbReference type="GO" id="GO:0003968">
    <property type="term" value="F:RNA-directed RNA polymerase activity"/>
    <property type="evidence" value="ECO:0007669"/>
    <property type="project" value="InterPro"/>
</dbReference>